<feature type="compositionally biased region" description="Low complexity" evidence="1">
    <location>
        <begin position="33"/>
        <end position="43"/>
    </location>
</feature>
<dbReference type="SMART" id="SM01227">
    <property type="entry name" value="GCK"/>
    <property type="match status" value="1"/>
</dbReference>
<dbReference type="InParanoid" id="C1FFC5"/>
<feature type="region of interest" description="Disordered" evidence="1">
    <location>
        <begin position="138"/>
        <end position="186"/>
    </location>
</feature>
<keyword evidence="4" id="KW-1185">Reference proteome</keyword>
<accession>C1FFC5</accession>
<proteinExistence type="predicted"/>
<dbReference type="AlphaFoldDB" id="C1FFC5"/>
<feature type="region of interest" description="Disordered" evidence="1">
    <location>
        <begin position="1"/>
        <end position="85"/>
    </location>
</feature>
<name>C1FFC5_MICCC</name>
<dbReference type="GeneID" id="8245439"/>
<dbReference type="EMBL" id="CP001575">
    <property type="protein sequence ID" value="ACO69346.1"/>
    <property type="molecule type" value="Genomic_DNA"/>
</dbReference>
<dbReference type="PANTHER" id="PTHR34357">
    <property type="entry name" value="F7A19.14 PROTEIN-RELATED"/>
    <property type="match status" value="1"/>
</dbReference>
<evidence type="ECO:0000313" key="4">
    <source>
        <dbReference type="Proteomes" id="UP000002009"/>
    </source>
</evidence>
<evidence type="ECO:0000256" key="1">
    <source>
        <dbReference type="SAM" id="MobiDB-lite"/>
    </source>
</evidence>
<dbReference type="Gene3D" id="1.10.287.2900">
    <property type="match status" value="1"/>
</dbReference>
<organism evidence="3 4">
    <name type="scientific">Micromonas commoda (strain RCC299 / NOUM17 / CCMP2709)</name>
    <name type="common">Picoplanktonic green alga</name>
    <dbReference type="NCBI Taxonomy" id="296587"/>
    <lineage>
        <taxon>Eukaryota</taxon>
        <taxon>Viridiplantae</taxon>
        <taxon>Chlorophyta</taxon>
        <taxon>Mamiellophyceae</taxon>
        <taxon>Mamiellales</taxon>
        <taxon>Mamiellaceae</taxon>
        <taxon>Micromonas</taxon>
    </lineage>
</organism>
<dbReference type="RefSeq" id="XP_002508088.1">
    <property type="nucleotide sequence ID" value="XM_002508042.1"/>
</dbReference>
<dbReference type="InterPro" id="IPR012891">
    <property type="entry name" value="GCK_dom"/>
</dbReference>
<feature type="compositionally biased region" description="Basic and acidic residues" evidence="1">
    <location>
        <begin position="44"/>
        <end position="77"/>
    </location>
</feature>
<dbReference type="eggNOG" id="ENOG502S428">
    <property type="taxonomic scope" value="Eukaryota"/>
</dbReference>
<feature type="compositionally biased region" description="Acidic residues" evidence="1">
    <location>
        <begin position="147"/>
        <end position="173"/>
    </location>
</feature>
<evidence type="ECO:0000259" key="2">
    <source>
        <dbReference type="SMART" id="SM01227"/>
    </source>
</evidence>
<gene>
    <name evidence="3" type="ORF">MICPUN_60467</name>
</gene>
<protein>
    <recommendedName>
        <fullName evidence="2">GCK domain-containing protein</fullName>
    </recommendedName>
</protein>
<dbReference type="Pfam" id="PF07802">
    <property type="entry name" value="GCK"/>
    <property type="match status" value="1"/>
</dbReference>
<evidence type="ECO:0000313" key="3">
    <source>
        <dbReference type="EMBL" id="ACO69346.1"/>
    </source>
</evidence>
<reference evidence="3 4" key="1">
    <citation type="journal article" date="2009" name="Science">
        <title>Green evolution and dynamic adaptations revealed by genomes of the marine picoeukaryotes Micromonas.</title>
        <authorList>
            <person name="Worden A.Z."/>
            <person name="Lee J.H."/>
            <person name="Mock T."/>
            <person name="Rouze P."/>
            <person name="Simmons M.P."/>
            <person name="Aerts A.L."/>
            <person name="Allen A.E."/>
            <person name="Cuvelier M.L."/>
            <person name="Derelle E."/>
            <person name="Everett M.V."/>
            <person name="Foulon E."/>
            <person name="Grimwood J."/>
            <person name="Gundlach H."/>
            <person name="Henrissat B."/>
            <person name="Napoli C."/>
            <person name="McDonald S.M."/>
            <person name="Parker M.S."/>
            <person name="Rombauts S."/>
            <person name="Salamov A."/>
            <person name="Von Dassow P."/>
            <person name="Badger J.H."/>
            <person name="Coutinho P.M."/>
            <person name="Demir E."/>
            <person name="Dubchak I."/>
            <person name="Gentemann C."/>
            <person name="Eikrem W."/>
            <person name="Gready J.E."/>
            <person name="John U."/>
            <person name="Lanier W."/>
            <person name="Lindquist E.A."/>
            <person name="Lucas S."/>
            <person name="Mayer K.F."/>
            <person name="Moreau H."/>
            <person name="Not F."/>
            <person name="Otillar R."/>
            <person name="Panaud O."/>
            <person name="Pangilinan J."/>
            <person name="Paulsen I."/>
            <person name="Piegu B."/>
            <person name="Poliakov A."/>
            <person name="Robbens S."/>
            <person name="Schmutz J."/>
            <person name="Toulza E."/>
            <person name="Wyss T."/>
            <person name="Zelensky A."/>
            <person name="Zhou K."/>
            <person name="Armbrust E.V."/>
            <person name="Bhattacharya D."/>
            <person name="Goodenough U.W."/>
            <person name="Van de Peer Y."/>
            <person name="Grigoriev I.V."/>
        </authorList>
    </citation>
    <scope>NUCLEOTIDE SEQUENCE [LARGE SCALE GENOMIC DNA]</scope>
    <source>
        <strain evidence="4">RCC299 / NOUM17</strain>
    </source>
</reference>
<dbReference type="OrthoDB" id="2148418at2759"/>
<dbReference type="Proteomes" id="UP000002009">
    <property type="component" value="Chromosome 8"/>
</dbReference>
<feature type="domain" description="GCK" evidence="2">
    <location>
        <begin position="84"/>
        <end position="147"/>
    </location>
</feature>
<sequence length="186" mass="19813">MFGALTTMLWGGDGEDRVEDTAPVAVVREDEAGASASESGGAAREAKKDDAKKEDGKKEDGKDGAEGEEGKEGKEGKEEEEEEEECGFCRFMKGGSCKATFVAWEDCVDAAKDAKEDFVEKCAAQTAALRDCMIANPGYYGDMLEGAGEDDDGDDQLDDQLDDPIDGEKEEEGEPKQGKKQASASS</sequence>
<dbReference type="PANTHER" id="PTHR34357:SF2">
    <property type="entry name" value="F26F24.3-RELATED"/>
    <property type="match status" value="1"/>
</dbReference>
<dbReference type="KEGG" id="mis:MICPUN_60467"/>
<dbReference type="OMA" id="YEPFLEM"/>